<dbReference type="Gene3D" id="3.15.30.10">
    <property type="entry name" value="putative capsid protein of prophage domain like"/>
    <property type="match status" value="1"/>
</dbReference>
<reference evidence="1 2" key="1">
    <citation type="submission" date="2014-07" db="EMBL/GenBank/DDBJ databases">
        <title>Draft genome sequence of Thalassospira profundimaris R8-17.</title>
        <authorList>
            <person name="Lai Q."/>
            <person name="Shao Z."/>
        </authorList>
    </citation>
    <scope>NUCLEOTIDE SEQUENCE [LARGE SCALE GENOMIC DNA]</scope>
    <source>
        <strain evidence="1 2">R8-17</strain>
    </source>
</reference>
<organism evidence="1 2">
    <name type="scientific">Thalassospira profundimaris</name>
    <dbReference type="NCBI Taxonomy" id="502049"/>
    <lineage>
        <taxon>Bacteria</taxon>
        <taxon>Pseudomonadati</taxon>
        <taxon>Pseudomonadota</taxon>
        <taxon>Alphaproteobacteria</taxon>
        <taxon>Rhodospirillales</taxon>
        <taxon>Thalassospiraceae</taxon>
        <taxon>Thalassospira</taxon>
    </lineage>
</organism>
<proteinExistence type="inferred from homology"/>
<gene>
    <name evidence="1" type="ORF">TH6_15170</name>
</gene>
<accession>A0A367V7D0</accession>
<dbReference type="EMBL" id="JPWB01000006">
    <property type="protein sequence ID" value="RCK21097.1"/>
    <property type="molecule type" value="Genomic_DNA"/>
</dbReference>
<evidence type="ECO:0008006" key="3">
    <source>
        <dbReference type="Google" id="ProtNLM"/>
    </source>
</evidence>
<dbReference type="HAMAP" id="MF_04133">
    <property type="entry name" value="CAPSID_LAMBDA"/>
    <property type="match status" value="1"/>
</dbReference>
<dbReference type="InterPro" id="IPR005564">
    <property type="entry name" value="Major_capsid_GpE"/>
</dbReference>
<evidence type="ECO:0000313" key="2">
    <source>
        <dbReference type="Proteomes" id="UP000253061"/>
    </source>
</evidence>
<dbReference type="Proteomes" id="UP000253061">
    <property type="component" value="Unassembled WGS sequence"/>
</dbReference>
<dbReference type="AlphaFoldDB" id="A0A367V7D0"/>
<dbReference type="RefSeq" id="WP_062954021.1">
    <property type="nucleotide sequence ID" value="NZ_JPWB01000006.1"/>
</dbReference>
<protein>
    <recommendedName>
        <fullName evidence="3">Capsid protein</fullName>
    </recommendedName>
</protein>
<comment type="caution">
    <text evidence="1">The sequence shown here is derived from an EMBL/GenBank/DDBJ whole genome shotgun (WGS) entry which is preliminary data.</text>
</comment>
<name>A0A367V7D0_9PROT</name>
<evidence type="ECO:0000313" key="1">
    <source>
        <dbReference type="EMBL" id="RCK21097.1"/>
    </source>
</evidence>
<dbReference type="Gene3D" id="3.30.1930.10">
    <property type="entry name" value="capsid protein of prophage domain"/>
    <property type="match status" value="1"/>
</dbReference>
<dbReference type="Pfam" id="PF03864">
    <property type="entry name" value="Phage_cap_E"/>
    <property type="match status" value="1"/>
</dbReference>
<sequence>MDTYSTTDLLGVLTRFSAPDMFVLDRYFGALMLSDKSAIALDEVIKGKKLAPFVMDTAKAKAGIREGFTTTSFKPATLKPMDVVDPERLLTRMPGEALGAGSMSPDQRRDAQVASILMDHRNEIMRRKLWMGWQILRTGQVVVEGPEYPSRTVDFNRDPLLTKALIPANLWSEAGADIIGDLEAWVADIQNKSGVVALDVFVSPTVWSAMRKNEAFMKLLDNRRGTSSSIEIGPISVNSVRFAGTLGDLNIFVYAETYEDDDGNEVPYLGADEVVIVGAGIQGVQAHGAILDKGAGYMPMEYFPKIIEEDNPSIESVLTQSRPLIVPGNVNASLRATVL</sequence>